<gene>
    <name evidence="1" type="ORF">N3K66_004111</name>
</gene>
<organism evidence="1 2">
    <name type="scientific">Trichothecium roseum</name>
    <dbReference type="NCBI Taxonomy" id="47278"/>
    <lineage>
        <taxon>Eukaryota</taxon>
        <taxon>Fungi</taxon>
        <taxon>Dikarya</taxon>
        <taxon>Ascomycota</taxon>
        <taxon>Pezizomycotina</taxon>
        <taxon>Sordariomycetes</taxon>
        <taxon>Hypocreomycetidae</taxon>
        <taxon>Hypocreales</taxon>
        <taxon>Hypocreales incertae sedis</taxon>
        <taxon>Trichothecium</taxon>
    </lineage>
</organism>
<accession>A0ACC0V0C5</accession>
<dbReference type="EMBL" id="CM047943">
    <property type="protein sequence ID" value="KAI9899849.1"/>
    <property type="molecule type" value="Genomic_DNA"/>
</dbReference>
<evidence type="ECO:0000313" key="2">
    <source>
        <dbReference type="Proteomes" id="UP001163324"/>
    </source>
</evidence>
<comment type="caution">
    <text evidence="1">The sequence shown here is derived from an EMBL/GenBank/DDBJ whole genome shotgun (WGS) entry which is preliminary data.</text>
</comment>
<dbReference type="Proteomes" id="UP001163324">
    <property type="component" value="Chromosome 4"/>
</dbReference>
<reference evidence="1" key="1">
    <citation type="submission" date="2022-10" db="EMBL/GenBank/DDBJ databases">
        <title>Complete Genome of Trichothecium roseum strain YXFP-22015, a Plant Pathogen Isolated from Citrus.</title>
        <authorList>
            <person name="Wang Y."/>
            <person name="Zhu L."/>
        </authorList>
    </citation>
    <scope>NUCLEOTIDE SEQUENCE</scope>
    <source>
        <strain evidence="1">YXFP-22015</strain>
    </source>
</reference>
<proteinExistence type="predicted"/>
<evidence type="ECO:0000313" key="1">
    <source>
        <dbReference type="EMBL" id="KAI9899849.1"/>
    </source>
</evidence>
<sequence length="767" mass="85005">MSETQNETQHEANSPQAAPADDGRVEAAGPSRRASQGRRKPLACRRCQSRKIKCDGSKPKCSGCQRARVECVDGTSTSQGPSISKREAARLQHENRRLLELLRERQADPDPAASIRGMHDRNFTSTAQPAEMSTTPMPTPDTTLTSPGAATITPIPGESTSATHVETPGGHRYHSGDIAHDIGMIPLSAGVNKYVGPSSGFSIAKLVLARVGQASGYNNYVGSHANETTAEARCRSMFTIKPSALPPCQDQAVQLSLIYFEQVHPRYPFLHQQSHIRSINDVYNGVATSKAVEFQVIMVLAISATILSRRLRIPFSGEGLCAAAMENADQIDYQSSTQGVQCLLLISMFTLHSPFLGINPWYLNYQCLAAVLDLGLQQDVPVSASIDPFEREMRTRLFWVVFSIDRIIATTLGRPLGLRDEACDLRLPETLEDDQLDVLRNSNDSTSNTARTSGAMSCAVVHFRLALLNSEIMSILHSSGISRNASKQYAYPPHITDLGSWQTDLWHRLVKTRESFPTFESEKKHLLALCEIRYNEVVMLLFRPTPRIRTPSKDALTHCHRSAEATILLWKQLYSSDRMSYSWTSIHSICLGAITILYCVWMVRDLTVGTRIDSLTQTMVTASNLLSAAGEHWGNARQCRDSLNNLTAATIRWLVELRSTRAVKIGTTVSGHRGGSLAHDDSIDTSACCGIEKQQQQQKELPDSMSEVHQSFDSEYPWVDTYINGEDLATLFRAPNPLPTDLSYTVEGMFSEYQPLFDFYQGHEFGM</sequence>
<name>A0ACC0V0C5_9HYPO</name>
<protein>
    <submittedName>
        <fullName evidence="1">Uncharacterized protein</fullName>
    </submittedName>
</protein>
<keyword evidence="2" id="KW-1185">Reference proteome</keyword>